<dbReference type="PANTHER" id="PTHR36578:SF1">
    <property type="entry name" value="APPLE DOMAIN-CONTAINING PROTEIN"/>
    <property type="match status" value="1"/>
</dbReference>
<name>A0AAI8VMX9_9PEZI</name>
<dbReference type="AlphaFoldDB" id="A0AAI8VMX9"/>
<sequence>MKTSAVLLSALAALAQAQLMPIDQIDQIGPIVLAGPIQIPDVKGYLVQQLPFNSAIKAPLDCNTTETYIGSRVLKGWQPTACAAVCNEQSGQKGVSKKCRAFNSYLTYVNGQPFGSVCSMYTVTWGIQHAINNGQAHNGANYTLGYSYLFTNASEPAYP</sequence>
<reference evidence="2" key="1">
    <citation type="submission" date="2023-10" db="EMBL/GenBank/DDBJ databases">
        <authorList>
            <person name="Hackl T."/>
        </authorList>
    </citation>
    <scope>NUCLEOTIDE SEQUENCE</scope>
</reference>
<evidence type="ECO:0000313" key="2">
    <source>
        <dbReference type="EMBL" id="CAJ2507828.1"/>
    </source>
</evidence>
<keyword evidence="1" id="KW-0732">Signal</keyword>
<dbReference type="EMBL" id="CAUWAG010000010">
    <property type="protein sequence ID" value="CAJ2507828.1"/>
    <property type="molecule type" value="Genomic_DNA"/>
</dbReference>
<keyword evidence="3" id="KW-1185">Reference proteome</keyword>
<feature type="chain" id="PRO_5042620272" evidence="1">
    <location>
        <begin position="18"/>
        <end position="159"/>
    </location>
</feature>
<accession>A0AAI8VMX9</accession>
<protein>
    <submittedName>
        <fullName evidence="2">Uu.00g090140.m01.CDS01</fullName>
    </submittedName>
</protein>
<comment type="caution">
    <text evidence="2">The sequence shown here is derived from an EMBL/GenBank/DDBJ whole genome shotgun (WGS) entry which is preliminary data.</text>
</comment>
<proteinExistence type="predicted"/>
<dbReference type="Proteomes" id="UP001295740">
    <property type="component" value="Unassembled WGS sequence"/>
</dbReference>
<evidence type="ECO:0000313" key="3">
    <source>
        <dbReference type="Proteomes" id="UP001295740"/>
    </source>
</evidence>
<organism evidence="2 3">
    <name type="scientific">Anthostomella pinea</name>
    <dbReference type="NCBI Taxonomy" id="933095"/>
    <lineage>
        <taxon>Eukaryota</taxon>
        <taxon>Fungi</taxon>
        <taxon>Dikarya</taxon>
        <taxon>Ascomycota</taxon>
        <taxon>Pezizomycotina</taxon>
        <taxon>Sordariomycetes</taxon>
        <taxon>Xylariomycetidae</taxon>
        <taxon>Xylariales</taxon>
        <taxon>Xylariaceae</taxon>
        <taxon>Anthostomella</taxon>
    </lineage>
</organism>
<dbReference type="PANTHER" id="PTHR36578">
    <property type="entry name" value="CHROMOSOME 15, WHOLE GENOME SHOTGUN SEQUENCE"/>
    <property type="match status" value="1"/>
</dbReference>
<evidence type="ECO:0000256" key="1">
    <source>
        <dbReference type="SAM" id="SignalP"/>
    </source>
</evidence>
<gene>
    <name evidence="2" type="ORF">KHLLAP_LOCUS8296</name>
</gene>
<feature type="signal peptide" evidence="1">
    <location>
        <begin position="1"/>
        <end position="17"/>
    </location>
</feature>